<dbReference type="Pfam" id="PF04082">
    <property type="entry name" value="Fungal_trans"/>
    <property type="match status" value="1"/>
</dbReference>
<keyword evidence="8" id="KW-1185">Reference proteome</keyword>
<evidence type="ECO:0000259" key="6">
    <source>
        <dbReference type="PROSITE" id="PS50048"/>
    </source>
</evidence>
<reference evidence="7 8" key="1">
    <citation type="journal article" date="2021" name="BMC Genomics">
        <title>Telomere-to-telomere genome assembly of asparaginase-producing Trichoderma simmonsii.</title>
        <authorList>
            <person name="Chung D."/>
            <person name="Kwon Y.M."/>
            <person name="Yang Y."/>
        </authorList>
    </citation>
    <scope>NUCLEOTIDE SEQUENCE [LARGE SCALE GENOMIC DNA]</scope>
    <source>
        <strain evidence="7 8">GH-Sj1</strain>
    </source>
</reference>
<evidence type="ECO:0000313" key="7">
    <source>
        <dbReference type="EMBL" id="QYS94958.1"/>
    </source>
</evidence>
<protein>
    <submittedName>
        <fullName evidence="7">Zn(2)-C6 fungal-type domain-containing protein</fullName>
    </submittedName>
</protein>
<evidence type="ECO:0000256" key="4">
    <source>
        <dbReference type="ARBA" id="ARBA00023163"/>
    </source>
</evidence>
<dbReference type="PANTHER" id="PTHR47338:SF20">
    <property type="entry name" value="ZN(II)2CYS6 TRANSCRIPTION FACTOR (EUROFUNG)"/>
    <property type="match status" value="1"/>
</dbReference>
<feature type="domain" description="Zn(2)-C6 fungal-type" evidence="6">
    <location>
        <begin position="14"/>
        <end position="44"/>
    </location>
</feature>
<gene>
    <name evidence="7" type="ORF">H0G86_002276</name>
</gene>
<evidence type="ECO:0000256" key="2">
    <source>
        <dbReference type="ARBA" id="ARBA00022723"/>
    </source>
</evidence>
<keyword evidence="3" id="KW-0805">Transcription regulation</keyword>
<dbReference type="SMART" id="SM00906">
    <property type="entry name" value="Fungal_trans"/>
    <property type="match status" value="1"/>
</dbReference>
<dbReference type="GO" id="GO:0005634">
    <property type="term" value="C:nucleus"/>
    <property type="evidence" value="ECO:0007669"/>
    <property type="project" value="UniProtKB-SubCell"/>
</dbReference>
<dbReference type="SMART" id="SM00066">
    <property type="entry name" value="GAL4"/>
    <property type="match status" value="1"/>
</dbReference>
<dbReference type="PROSITE" id="PS00463">
    <property type="entry name" value="ZN2_CY6_FUNGAL_1"/>
    <property type="match status" value="1"/>
</dbReference>
<dbReference type="PANTHER" id="PTHR47338">
    <property type="entry name" value="ZN(II)2CYS6 TRANSCRIPTION FACTOR (EUROFUNG)-RELATED"/>
    <property type="match status" value="1"/>
</dbReference>
<comment type="subcellular location">
    <subcellularLocation>
        <location evidence="1">Nucleus</location>
    </subcellularLocation>
</comment>
<dbReference type="InterPro" id="IPR036864">
    <property type="entry name" value="Zn2-C6_fun-type_DNA-bd_sf"/>
</dbReference>
<dbReference type="Pfam" id="PF00172">
    <property type="entry name" value="Zn_clus"/>
    <property type="match status" value="1"/>
</dbReference>
<evidence type="ECO:0000256" key="5">
    <source>
        <dbReference type="ARBA" id="ARBA00023242"/>
    </source>
</evidence>
<keyword evidence="4" id="KW-0804">Transcription</keyword>
<dbReference type="GO" id="GO:0000981">
    <property type="term" value="F:DNA-binding transcription factor activity, RNA polymerase II-specific"/>
    <property type="evidence" value="ECO:0007669"/>
    <property type="project" value="InterPro"/>
</dbReference>
<dbReference type="InterPro" id="IPR007219">
    <property type="entry name" value="XnlR_reg_dom"/>
</dbReference>
<dbReference type="EMBL" id="CP075864">
    <property type="protein sequence ID" value="QYS94958.1"/>
    <property type="molecule type" value="Genomic_DNA"/>
</dbReference>
<sequence length="547" mass="61053">MDSPQPYSICAQYACLYCRQHKRRCDKTLPACKLCIRRSTPCTYPRRRGQIPALTQDTQKAEGTKTISLTPSDATIARHYRKPHVTTAIRFIEPSVYHDASLGPPSEDVSIPSSITAHVGHPDQIYEIGAKFFQATSLWMPIVCRKRFYADALNPISPYRRGLILLALTMKLYCAPASENGNDARWPLYQLVKTFYAEVEATAPMSVHILQAAVFIAIYEIDQAIYPSAYLSVGTCARYGTALGLNKLMTRRVGDGKLGLSGVEIEEHRRVWWAVLMLDRLLNIGDPGRPLATEDPTFDSFLPINDRDFNDGMFRPEDAITISAGFNQKTSLFGGLCQATYLLGQTIKSISSFLSPYGGSQAIRFEEDTAQLRRTLHAYVQMVEKWTAVRKLQYCPASAICYIALFLLQEHHWKQTGAATAQEIRSTIFHETESALEAISTMAKDPDVGCVDPPISRVAGELSTLFRQMIYQTTAQFITVGFGGPDADTKDKIETLTGILHMMQPRWHLSTVLLNILEAKKAKLVSAASDLRFGLDKVTDYKLILST</sequence>
<organism evidence="7 8">
    <name type="scientific">Trichoderma simmonsii</name>
    <dbReference type="NCBI Taxonomy" id="1491479"/>
    <lineage>
        <taxon>Eukaryota</taxon>
        <taxon>Fungi</taxon>
        <taxon>Dikarya</taxon>
        <taxon>Ascomycota</taxon>
        <taxon>Pezizomycotina</taxon>
        <taxon>Sordariomycetes</taxon>
        <taxon>Hypocreomycetidae</taxon>
        <taxon>Hypocreales</taxon>
        <taxon>Hypocreaceae</taxon>
        <taxon>Trichoderma</taxon>
    </lineage>
</organism>
<dbReference type="GO" id="GO:0008270">
    <property type="term" value="F:zinc ion binding"/>
    <property type="evidence" value="ECO:0007669"/>
    <property type="project" value="InterPro"/>
</dbReference>
<evidence type="ECO:0000256" key="3">
    <source>
        <dbReference type="ARBA" id="ARBA00023015"/>
    </source>
</evidence>
<dbReference type="CDD" id="cd00067">
    <property type="entry name" value="GAL4"/>
    <property type="match status" value="1"/>
</dbReference>
<dbReference type="Gene3D" id="4.10.240.10">
    <property type="entry name" value="Zn(2)-C6 fungal-type DNA-binding domain"/>
    <property type="match status" value="1"/>
</dbReference>
<keyword evidence="5" id="KW-0539">Nucleus</keyword>
<accession>A0A8G0L382</accession>
<name>A0A8G0L382_9HYPO</name>
<dbReference type="PROSITE" id="PS50048">
    <property type="entry name" value="ZN2_CY6_FUNGAL_2"/>
    <property type="match status" value="1"/>
</dbReference>
<evidence type="ECO:0000313" key="8">
    <source>
        <dbReference type="Proteomes" id="UP000826661"/>
    </source>
</evidence>
<dbReference type="SUPFAM" id="SSF57701">
    <property type="entry name" value="Zn2/Cys6 DNA-binding domain"/>
    <property type="match status" value="1"/>
</dbReference>
<keyword evidence="2" id="KW-0479">Metal-binding</keyword>
<dbReference type="InterPro" id="IPR050815">
    <property type="entry name" value="TF_fung"/>
</dbReference>
<dbReference type="GO" id="GO:0003677">
    <property type="term" value="F:DNA binding"/>
    <property type="evidence" value="ECO:0007669"/>
    <property type="project" value="InterPro"/>
</dbReference>
<evidence type="ECO:0000256" key="1">
    <source>
        <dbReference type="ARBA" id="ARBA00004123"/>
    </source>
</evidence>
<dbReference type="Proteomes" id="UP000826661">
    <property type="component" value="Chromosome I"/>
</dbReference>
<dbReference type="GO" id="GO:0006351">
    <property type="term" value="P:DNA-templated transcription"/>
    <property type="evidence" value="ECO:0007669"/>
    <property type="project" value="InterPro"/>
</dbReference>
<dbReference type="CDD" id="cd12148">
    <property type="entry name" value="fungal_TF_MHR"/>
    <property type="match status" value="1"/>
</dbReference>
<proteinExistence type="predicted"/>
<dbReference type="AlphaFoldDB" id="A0A8G0L382"/>
<dbReference type="InterPro" id="IPR001138">
    <property type="entry name" value="Zn2Cys6_DnaBD"/>
</dbReference>